<evidence type="ECO:0000256" key="3">
    <source>
        <dbReference type="RuleBase" id="RU364104"/>
    </source>
</evidence>
<dbReference type="Proteomes" id="UP001651158">
    <property type="component" value="Unassembled WGS sequence"/>
</dbReference>
<protein>
    <recommendedName>
        <fullName evidence="3">COX assembly mitochondrial protein</fullName>
    </recommendedName>
</protein>
<comment type="caution">
    <text evidence="4">The sequence shown here is derived from an EMBL/GenBank/DDBJ whole genome shotgun (WGS) entry which is preliminary data.</text>
</comment>
<evidence type="ECO:0000313" key="5">
    <source>
        <dbReference type="Proteomes" id="UP001651158"/>
    </source>
</evidence>
<sequence length="150" mass="17425">MRKLMRHCRRSAPFSSLLSWTSRVCQTMGSYIFKCDSLDFAVLPSEKIEGPLGLGFPEDESLNRVEKETLIPALCMQYVRKKQCAGPWAKLAECSAKWHWASVATCRRQFDAAMRCTEQHLLDPEFQEQMRKHYLELRATYRSTGIEPKF</sequence>
<name>A0ABR4QLL0_9CEST</name>
<dbReference type="InterPro" id="IPR013892">
    <property type="entry name" value="Cyt_c_biogenesis_Cmc1-like"/>
</dbReference>
<evidence type="ECO:0000313" key="4">
    <source>
        <dbReference type="EMBL" id="KAL5110532.1"/>
    </source>
</evidence>
<evidence type="ECO:0000256" key="2">
    <source>
        <dbReference type="ARBA" id="ARBA00023157"/>
    </source>
</evidence>
<keyword evidence="2" id="KW-1015">Disulfide bond</keyword>
<reference evidence="4 5" key="1">
    <citation type="journal article" date="2022" name="Front. Cell. Infect. Microbiol.">
        <title>The Genomes of Two Strains of Taenia crassiceps the Animal Model for the Study of Human Cysticercosis.</title>
        <authorList>
            <person name="Bobes R.J."/>
            <person name="Estrada K."/>
            <person name="Rios-Valencia D.G."/>
            <person name="Calderon-Gallegos A."/>
            <person name="de la Torre P."/>
            <person name="Carrero J.C."/>
            <person name="Sanchez-Flores A."/>
            <person name="Laclette J.P."/>
        </authorList>
    </citation>
    <scope>NUCLEOTIDE SEQUENCE [LARGE SCALE GENOMIC DNA]</scope>
    <source>
        <strain evidence="4">WFUcys</strain>
    </source>
</reference>
<comment type="similarity">
    <text evidence="1 3">Belongs to the CMC family.</text>
</comment>
<proteinExistence type="inferred from homology"/>
<comment type="subcellular location">
    <subcellularLocation>
        <location evidence="3">Mitochondrion</location>
    </subcellularLocation>
</comment>
<keyword evidence="5" id="KW-1185">Reference proteome</keyword>
<accession>A0ABR4QLL0</accession>
<gene>
    <name evidence="4" type="ORF">TcWFU_006441</name>
</gene>
<dbReference type="EMBL" id="JAKROA010000002">
    <property type="protein sequence ID" value="KAL5110532.1"/>
    <property type="molecule type" value="Genomic_DNA"/>
</dbReference>
<organism evidence="4 5">
    <name type="scientific">Taenia crassiceps</name>
    <dbReference type="NCBI Taxonomy" id="6207"/>
    <lineage>
        <taxon>Eukaryota</taxon>
        <taxon>Metazoa</taxon>
        <taxon>Spiralia</taxon>
        <taxon>Lophotrochozoa</taxon>
        <taxon>Platyhelminthes</taxon>
        <taxon>Cestoda</taxon>
        <taxon>Eucestoda</taxon>
        <taxon>Cyclophyllidea</taxon>
        <taxon>Taeniidae</taxon>
        <taxon>Taenia</taxon>
    </lineage>
</organism>
<dbReference type="Pfam" id="PF08583">
    <property type="entry name" value="Cmc1"/>
    <property type="match status" value="1"/>
</dbReference>
<evidence type="ECO:0000256" key="1">
    <source>
        <dbReference type="ARBA" id="ARBA00007347"/>
    </source>
</evidence>
<keyword evidence="3" id="KW-0496">Mitochondrion</keyword>